<keyword evidence="10" id="KW-1185">Reference proteome</keyword>
<feature type="signal peptide" evidence="7">
    <location>
        <begin position="1"/>
        <end position="27"/>
    </location>
</feature>
<evidence type="ECO:0000256" key="4">
    <source>
        <dbReference type="ARBA" id="ARBA00022801"/>
    </source>
</evidence>
<dbReference type="PROSITE" id="PS00146">
    <property type="entry name" value="BETA_LACTAMASE_A"/>
    <property type="match status" value="1"/>
</dbReference>
<keyword evidence="7" id="KW-0732">Signal</keyword>
<dbReference type="InterPro" id="IPR023650">
    <property type="entry name" value="Beta-lactam_class-A_AS"/>
</dbReference>
<keyword evidence="4 6" id="KW-0378">Hydrolase</keyword>
<evidence type="ECO:0000313" key="10">
    <source>
        <dbReference type="Proteomes" id="UP000183859"/>
    </source>
</evidence>
<reference evidence="10" key="1">
    <citation type="submission" date="2016-07" db="EMBL/GenBank/DDBJ databases">
        <title>Phaeobacter portensis sp. nov., a tropodithietic acid producing bacterium isolated from a German harbor.</title>
        <authorList>
            <person name="Freese H.M."/>
            <person name="Bunk B."/>
            <person name="Breider S."/>
            <person name="Brinkhoff T."/>
        </authorList>
    </citation>
    <scope>NUCLEOTIDE SEQUENCE [LARGE SCALE GENOMIC DNA]</scope>
    <source>
        <strain evidence="10">P97</strain>
    </source>
</reference>
<feature type="chain" id="PRO_5012927769" description="Beta-lactamase" evidence="7">
    <location>
        <begin position="28"/>
        <end position="296"/>
    </location>
</feature>
<evidence type="ECO:0000256" key="3">
    <source>
        <dbReference type="ARBA" id="ARBA00012865"/>
    </source>
</evidence>
<evidence type="ECO:0000256" key="1">
    <source>
        <dbReference type="ARBA" id="ARBA00001526"/>
    </source>
</evidence>
<evidence type="ECO:0000259" key="8">
    <source>
        <dbReference type="Pfam" id="PF13354"/>
    </source>
</evidence>
<gene>
    <name evidence="9" type="primary">bla</name>
    <name evidence="9" type="ORF">PhaeoP97_00950</name>
</gene>
<evidence type="ECO:0000256" key="5">
    <source>
        <dbReference type="ARBA" id="ARBA00023251"/>
    </source>
</evidence>
<evidence type="ECO:0000256" key="7">
    <source>
        <dbReference type="SAM" id="SignalP"/>
    </source>
</evidence>
<dbReference type="NCBIfam" id="NF033103">
    <property type="entry name" value="bla_class_A"/>
    <property type="match status" value="1"/>
</dbReference>
<proteinExistence type="inferred from homology"/>
<comment type="similarity">
    <text evidence="2 6">Belongs to the class-A beta-lactamase family.</text>
</comment>
<protein>
    <recommendedName>
        <fullName evidence="3 6">Beta-lactamase</fullName>
        <ecNumber evidence="3 6">3.5.2.6</ecNumber>
    </recommendedName>
</protein>
<dbReference type="PANTHER" id="PTHR35333">
    <property type="entry name" value="BETA-LACTAMASE"/>
    <property type="match status" value="1"/>
</dbReference>
<dbReference type="OrthoDB" id="9784149at2"/>
<keyword evidence="5 6" id="KW-0046">Antibiotic resistance</keyword>
<organism evidence="9 10">
    <name type="scientific">Phaeobacter porticola</name>
    <dbReference type="NCBI Taxonomy" id="1844006"/>
    <lineage>
        <taxon>Bacteria</taxon>
        <taxon>Pseudomonadati</taxon>
        <taxon>Pseudomonadota</taxon>
        <taxon>Alphaproteobacteria</taxon>
        <taxon>Rhodobacterales</taxon>
        <taxon>Roseobacteraceae</taxon>
        <taxon>Phaeobacter</taxon>
    </lineage>
</organism>
<name>A0A1L3I2V4_9RHOB</name>
<dbReference type="Proteomes" id="UP000183859">
    <property type="component" value="Chromosome"/>
</dbReference>
<dbReference type="STRING" id="1844006.PhaeoP97_00950"/>
<evidence type="ECO:0000313" key="9">
    <source>
        <dbReference type="EMBL" id="APG46377.1"/>
    </source>
</evidence>
<dbReference type="Pfam" id="PF13354">
    <property type="entry name" value="Beta-lactamase2"/>
    <property type="match status" value="1"/>
</dbReference>
<comment type="catalytic activity">
    <reaction evidence="1 6">
        <text>a beta-lactam + H2O = a substituted beta-amino acid</text>
        <dbReference type="Rhea" id="RHEA:20401"/>
        <dbReference type="ChEBI" id="CHEBI:15377"/>
        <dbReference type="ChEBI" id="CHEBI:35627"/>
        <dbReference type="ChEBI" id="CHEBI:140347"/>
        <dbReference type="EC" id="3.5.2.6"/>
    </reaction>
</comment>
<evidence type="ECO:0000256" key="2">
    <source>
        <dbReference type="ARBA" id="ARBA00009009"/>
    </source>
</evidence>
<dbReference type="PRINTS" id="PR00118">
    <property type="entry name" value="BLACTAMASEA"/>
</dbReference>
<dbReference type="InterPro" id="IPR045155">
    <property type="entry name" value="Beta-lactam_cat"/>
</dbReference>
<sequence precursor="true">MFPSYRQIRHATGTIVMVAALTTQALAEDVTSVVHAWEAKLDARLGVLLRHPDTGWEIAHNADDRFPLNSTFKPLLCAAILSQVDQGTDQLSAPVKIRAGDLVAHSPVTERYIGGTRTVAQLCDAAITRSDNTAANLLMERVGGPAGVTAYLRQTGDSVTRLDRWEAELNSATPGDLRDTTTPRAVLTSLQSALFGSTLTAQSAGLLADWMERNHLADALIRAHLPRGWRIGDKTGGGGHGSRAIIAHLQDPKGETYLAAIYITETTAKFAQRNQAISDIGRAMIGEIKSRKHPAR</sequence>
<dbReference type="KEGG" id="php:PhaeoP97_00950"/>
<dbReference type="EC" id="3.5.2.6" evidence="3 6"/>
<evidence type="ECO:0000256" key="6">
    <source>
        <dbReference type="RuleBase" id="RU361140"/>
    </source>
</evidence>
<dbReference type="GO" id="GO:0046677">
    <property type="term" value="P:response to antibiotic"/>
    <property type="evidence" value="ECO:0007669"/>
    <property type="project" value="UniProtKB-UniRule"/>
</dbReference>
<dbReference type="AlphaFoldDB" id="A0A1L3I2V4"/>
<feature type="domain" description="Beta-lactamase class A catalytic" evidence="8">
    <location>
        <begin position="46"/>
        <end position="262"/>
    </location>
</feature>
<dbReference type="InterPro" id="IPR012338">
    <property type="entry name" value="Beta-lactam/transpept-like"/>
</dbReference>
<dbReference type="RefSeq" id="WP_072504091.1">
    <property type="nucleotide sequence ID" value="NZ_CP016364.1"/>
</dbReference>
<dbReference type="InterPro" id="IPR000871">
    <property type="entry name" value="Beta-lactam_class-A"/>
</dbReference>
<dbReference type="PANTHER" id="PTHR35333:SF3">
    <property type="entry name" value="BETA-LACTAMASE-TYPE TRANSPEPTIDASE FOLD CONTAINING PROTEIN"/>
    <property type="match status" value="1"/>
</dbReference>
<accession>A0A1L3I2V4</accession>
<dbReference type="SUPFAM" id="SSF56601">
    <property type="entry name" value="beta-lactamase/transpeptidase-like"/>
    <property type="match status" value="1"/>
</dbReference>
<dbReference type="EMBL" id="CP016364">
    <property type="protein sequence ID" value="APG46377.1"/>
    <property type="molecule type" value="Genomic_DNA"/>
</dbReference>
<dbReference type="GO" id="GO:0030655">
    <property type="term" value="P:beta-lactam antibiotic catabolic process"/>
    <property type="evidence" value="ECO:0007669"/>
    <property type="project" value="InterPro"/>
</dbReference>
<dbReference type="Gene3D" id="3.40.710.10">
    <property type="entry name" value="DD-peptidase/beta-lactamase superfamily"/>
    <property type="match status" value="1"/>
</dbReference>
<dbReference type="GO" id="GO:0008800">
    <property type="term" value="F:beta-lactamase activity"/>
    <property type="evidence" value="ECO:0007669"/>
    <property type="project" value="UniProtKB-UniRule"/>
</dbReference>